<dbReference type="EMBL" id="QXFV01001273">
    <property type="protein sequence ID" value="KAE9010128.1"/>
    <property type="molecule type" value="Genomic_DNA"/>
</dbReference>
<dbReference type="OrthoDB" id="10489486at2759"/>
<dbReference type="EMBL" id="QXFU01001271">
    <property type="protein sequence ID" value="KAE9006219.1"/>
    <property type="molecule type" value="Genomic_DNA"/>
</dbReference>
<proteinExistence type="predicted"/>
<evidence type="ECO:0000313" key="1">
    <source>
        <dbReference type="EMBL" id="KAE9006219.1"/>
    </source>
</evidence>
<protein>
    <submittedName>
        <fullName evidence="1">Uncharacterized protein</fullName>
    </submittedName>
</protein>
<accession>A0A6A3KGM9</accession>
<evidence type="ECO:0000313" key="3">
    <source>
        <dbReference type="EMBL" id="KAE9323607.1"/>
    </source>
</evidence>
<name>A0A6A3KGM9_9STRA</name>
<evidence type="ECO:0000313" key="2">
    <source>
        <dbReference type="EMBL" id="KAE9010128.1"/>
    </source>
</evidence>
<evidence type="ECO:0000313" key="6">
    <source>
        <dbReference type="Proteomes" id="UP000435112"/>
    </source>
</evidence>
<gene>
    <name evidence="2" type="ORF">PR001_g16269</name>
    <name evidence="1" type="ORF">PR002_g16549</name>
    <name evidence="3" type="ORF">PR003_g16944</name>
</gene>
<comment type="caution">
    <text evidence="1">The sequence shown here is derived from an EMBL/GenBank/DDBJ whole genome shotgun (WGS) entry which is preliminary data.</text>
</comment>
<reference evidence="4 6" key="1">
    <citation type="submission" date="2018-09" db="EMBL/GenBank/DDBJ databases">
        <title>Genomic investigation of the strawberry pathogen Phytophthora fragariae indicates pathogenicity is determined by transcriptional variation in three key races.</title>
        <authorList>
            <person name="Adams T.M."/>
            <person name="Armitage A.D."/>
            <person name="Sobczyk M.K."/>
            <person name="Bates H.J."/>
            <person name="Dunwell J.M."/>
            <person name="Nellist C.F."/>
            <person name="Harrison R.J."/>
        </authorList>
    </citation>
    <scope>NUCLEOTIDE SEQUENCE [LARGE SCALE GENOMIC DNA]</scope>
    <source>
        <strain evidence="2 4">SCRP249</strain>
        <strain evidence="1 6">SCRP324</strain>
        <strain evidence="3 5">SCRP333</strain>
    </source>
</reference>
<evidence type="ECO:0000313" key="4">
    <source>
        <dbReference type="Proteomes" id="UP000429607"/>
    </source>
</evidence>
<evidence type="ECO:0000313" key="5">
    <source>
        <dbReference type="Proteomes" id="UP000434957"/>
    </source>
</evidence>
<dbReference type="AlphaFoldDB" id="A0A6A3KGM9"/>
<keyword evidence="5" id="KW-1185">Reference proteome</keyword>
<sequence length="107" mass="12063">MLMELSLQDQEHCRDLTTQLLDRSLYECEELGLGTSHSGTHADLNSRRWKKLQSHPDVTLYADRSPGSNWLPVMNRGDWEQPVAVTSVGEIKCSLDDLLGPGRVISR</sequence>
<dbReference type="Proteomes" id="UP000434957">
    <property type="component" value="Unassembled WGS sequence"/>
</dbReference>
<dbReference type="Proteomes" id="UP000429607">
    <property type="component" value="Unassembled WGS sequence"/>
</dbReference>
<organism evidence="1 6">
    <name type="scientific">Phytophthora rubi</name>
    <dbReference type="NCBI Taxonomy" id="129364"/>
    <lineage>
        <taxon>Eukaryota</taxon>
        <taxon>Sar</taxon>
        <taxon>Stramenopiles</taxon>
        <taxon>Oomycota</taxon>
        <taxon>Peronosporomycetes</taxon>
        <taxon>Peronosporales</taxon>
        <taxon>Peronosporaceae</taxon>
        <taxon>Phytophthora</taxon>
    </lineage>
</organism>
<dbReference type="Proteomes" id="UP000435112">
    <property type="component" value="Unassembled WGS sequence"/>
</dbReference>
<dbReference type="EMBL" id="QXFT01001267">
    <property type="protein sequence ID" value="KAE9323607.1"/>
    <property type="molecule type" value="Genomic_DNA"/>
</dbReference>